<dbReference type="EMBL" id="CP020332">
    <property type="protein sequence ID" value="AQZ54282.1"/>
    <property type="molecule type" value="Genomic_DNA"/>
</dbReference>
<dbReference type="KEGG" id="mmed:Mame_04990"/>
<keyword evidence="1" id="KW-0614">Plasmid</keyword>
<dbReference type="AlphaFoldDB" id="A0A1U9Z9M3"/>
<evidence type="ECO:0000313" key="1">
    <source>
        <dbReference type="EMBL" id="AQZ54282.1"/>
    </source>
</evidence>
<proteinExistence type="predicted"/>
<accession>A0A1U9Z9M3</accession>
<reference evidence="1 2" key="1">
    <citation type="submission" date="2017-03" db="EMBL/GenBank/DDBJ databases">
        <title>Foreign affairs: Plasmid Transfer between Roseobacters and Rhizobia.</title>
        <authorList>
            <person name="Bartling P."/>
            <person name="Bunk B."/>
            <person name="Overmann J."/>
            <person name="Brinkmann H."/>
            <person name="Petersen J."/>
        </authorList>
    </citation>
    <scope>NUCLEOTIDE SEQUENCE [LARGE SCALE GENOMIC DNA]</scope>
    <source>
        <strain evidence="1 2">MACL11</strain>
        <plasmid evidence="2">Plasmid pmm259</plasmid>
    </source>
</reference>
<gene>
    <name evidence="1" type="ORF">Mame_04990</name>
</gene>
<protein>
    <submittedName>
        <fullName evidence="1">Conjugal transfer protein TraD</fullName>
    </submittedName>
</protein>
<dbReference type="RefSeq" id="WP_085986569.1">
    <property type="nucleotide sequence ID" value="NZ_AQWH01000016.1"/>
</dbReference>
<dbReference type="InterPro" id="IPR009444">
    <property type="entry name" value="Conjugal_tfr_TraD_a-type"/>
</dbReference>
<organism evidence="1 2">
    <name type="scientific">Martelella mediterranea DSM 17316</name>
    <dbReference type="NCBI Taxonomy" id="1122214"/>
    <lineage>
        <taxon>Bacteria</taxon>
        <taxon>Pseudomonadati</taxon>
        <taxon>Pseudomonadota</taxon>
        <taxon>Alphaproteobacteria</taxon>
        <taxon>Hyphomicrobiales</taxon>
        <taxon>Aurantimonadaceae</taxon>
        <taxon>Martelella</taxon>
    </lineage>
</organism>
<name>A0A1U9Z9M3_9HYPH</name>
<keyword evidence="2" id="KW-1185">Reference proteome</keyword>
<sequence>MSSDLLTLRRTLSNLQSEYRKMRKRERSEDTRHKIELGGLVIKASLGDEDRAYILGVLLTGNRRKGDARLREQMIKLGREALRQ</sequence>
<dbReference type="Proteomes" id="UP000191135">
    <property type="component" value="Plasmid pMM259"/>
</dbReference>
<geneLocation type="plasmid" evidence="2">
    <name>pmm259</name>
</geneLocation>
<dbReference type="Pfam" id="PF06412">
    <property type="entry name" value="TraD"/>
    <property type="match status" value="1"/>
</dbReference>
<evidence type="ECO:0000313" key="2">
    <source>
        <dbReference type="Proteomes" id="UP000191135"/>
    </source>
</evidence>